<feature type="transmembrane region" description="Helical" evidence="1">
    <location>
        <begin position="285"/>
        <end position="313"/>
    </location>
</feature>
<dbReference type="Proteomes" id="UP000238164">
    <property type="component" value="Chromosome 1"/>
</dbReference>
<evidence type="ECO:0000313" key="3">
    <source>
        <dbReference type="Proteomes" id="UP000238164"/>
    </source>
</evidence>
<keyword evidence="1" id="KW-0472">Membrane</keyword>
<evidence type="ECO:0000256" key="1">
    <source>
        <dbReference type="SAM" id="Phobius"/>
    </source>
</evidence>
<evidence type="ECO:0008006" key="4">
    <source>
        <dbReference type="Google" id="ProtNLM"/>
    </source>
</evidence>
<keyword evidence="1" id="KW-0812">Transmembrane</keyword>
<name>A0A2N9JKS0_9ACTN</name>
<dbReference type="Pfam" id="PF07087">
    <property type="entry name" value="DUF1353"/>
    <property type="match status" value="1"/>
</dbReference>
<evidence type="ECO:0000313" key="2">
    <source>
        <dbReference type="EMBL" id="SPD88610.1"/>
    </source>
</evidence>
<keyword evidence="3" id="KW-1185">Reference proteome</keyword>
<dbReference type="OrthoDB" id="4476615at2"/>
<dbReference type="RefSeq" id="WP_158681287.1">
    <property type="nucleotide sequence ID" value="NZ_BAAAGO010000009.1"/>
</dbReference>
<feature type="transmembrane region" description="Helical" evidence="1">
    <location>
        <begin position="195"/>
        <end position="214"/>
    </location>
</feature>
<protein>
    <recommendedName>
        <fullName evidence="4">DUF1353 domain-containing protein</fullName>
    </recommendedName>
</protein>
<sequence length="341" mass="36078">MPYVLPAGSNPATTAVQLRLDTPRLFSLMTPFWYAPERPLPAGLDAGLPATAPDPPDDSARWLKVGDERRPPLTDLASVPGVLWGLIASYGRHTLAVLVHDRLSAYADEGAEGERFVRQTAADEVFFQALRDPGRPDFRAPWFRSLVLWAGVSAARYWRFNRPGFVALAGATLGLWLAGWWLAQSIAGPAQPLAAAVLLVVSLVVLGVAGQVAIRVQRSGRTADRWISQALVALTIALLAAATFSSLPWPPVFGLALPGWAGLAALALFVAGSGVLAASPVRRDALLPLVVALAGPWVGLVAGVTVVVLYLLWIPDAFSPASCGPINTVEIPTNTVDGPRG</sequence>
<reference evidence="2 3" key="1">
    <citation type="submission" date="2018-02" db="EMBL/GenBank/DDBJ databases">
        <authorList>
            <person name="Cohen D.B."/>
            <person name="Kent A.D."/>
        </authorList>
    </citation>
    <scope>NUCLEOTIDE SEQUENCE [LARGE SCALE GENOMIC DNA]</scope>
    <source>
        <strain evidence="2">1</strain>
    </source>
</reference>
<dbReference type="EMBL" id="LT985188">
    <property type="protein sequence ID" value="SPD88610.1"/>
    <property type="molecule type" value="Genomic_DNA"/>
</dbReference>
<proteinExistence type="predicted"/>
<feature type="transmembrane region" description="Helical" evidence="1">
    <location>
        <begin position="165"/>
        <end position="183"/>
    </location>
</feature>
<keyword evidence="1" id="KW-1133">Transmembrane helix</keyword>
<feature type="transmembrane region" description="Helical" evidence="1">
    <location>
        <begin position="226"/>
        <end position="247"/>
    </location>
</feature>
<organism evidence="2 3">
    <name type="scientific">Micropruina glycogenica</name>
    <dbReference type="NCBI Taxonomy" id="75385"/>
    <lineage>
        <taxon>Bacteria</taxon>
        <taxon>Bacillati</taxon>
        <taxon>Actinomycetota</taxon>
        <taxon>Actinomycetes</taxon>
        <taxon>Propionibacteriales</taxon>
        <taxon>Nocardioidaceae</taxon>
        <taxon>Micropruina</taxon>
    </lineage>
</organism>
<dbReference type="InterPro" id="IPR010767">
    <property type="entry name" value="Phage_CGC-2007_Cje0229"/>
</dbReference>
<dbReference type="KEGG" id="mgg:MPLG2_3580"/>
<feature type="transmembrane region" description="Helical" evidence="1">
    <location>
        <begin position="259"/>
        <end position="278"/>
    </location>
</feature>
<dbReference type="AlphaFoldDB" id="A0A2N9JKS0"/>
<accession>A0A2N9JKS0</accession>
<gene>
    <name evidence="2" type="ORF">MPLG2_3580</name>
</gene>